<organism evidence="6 7">
    <name type="scientific">Candidatus Enterocloster faecavium</name>
    <dbReference type="NCBI Taxonomy" id="2838560"/>
    <lineage>
        <taxon>Bacteria</taxon>
        <taxon>Bacillati</taxon>
        <taxon>Bacillota</taxon>
        <taxon>Clostridia</taxon>
        <taxon>Lachnospirales</taxon>
        <taxon>Lachnospiraceae</taxon>
        <taxon>Enterocloster</taxon>
    </lineage>
</organism>
<keyword evidence="2" id="KW-0233">DNA recombination</keyword>
<dbReference type="Pfam" id="PF00589">
    <property type="entry name" value="Phage_integrase"/>
    <property type="match status" value="1"/>
</dbReference>
<reference evidence="6" key="1">
    <citation type="journal article" date="2021" name="PeerJ">
        <title>Extensive microbial diversity within the chicken gut microbiome revealed by metagenomics and culture.</title>
        <authorList>
            <person name="Gilroy R."/>
            <person name="Ravi A."/>
            <person name="Getino M."/>
            <person name="Pursley I."/>
            <person name="Horton D.L."/>
            <person name="Alikhan N.F."/>
            <person name="Baker D."/>
            <person name="Gharbi K."/>
            <person name="Hall N."/>
            <person name="Watson M."/>
            <person name="Adriaenssens E.M."/>
            <person name="Foster-Nyarko E."/>
            <person name="Jarju S."/>
            <person name="Secka A."/>
            <person name="Antonio M."/>
            <person name="Oren A."/>
            <person name="Chaudhuri R.R."/>
            <person name="La Ragione R."/>
            <person name="Hildebrand F."/>
            <person name="Pallen M.J."/>
        </authorList>
    </citation>
    <scope>NUCLEOTIDE SEQUENCE</scope>
    <source>
        <strain evidence="6">CHK188-4685</strain>
    </source>
</reference>
<dbReference type="PANTHER" id="PTHR30349:SF89">
    <property type="entry name" value="INTEGRASE_RECOMBINASE"/>
    <property type="match status" value="1"/>
</dbReference>
<evidence type="ECO:0000256" key="1">
    <source>
        <dbReference type="ARBA" id="ARBA00023125"/>
    </source>
</evidence>
<sequence length="291" mass="34121">MEMMENEKEQLEAFGAWLKKQEKSSNTVEKYMRDARHFLGYLGGETISPEAAIRYKEYLKEHYKISSVNSMVIAMNCYLRYLGRGECCVRTCRLQRQIFREEEKELTRQEYRKLVLEAEKQGNKRLACLIQTIGMTGIRVSELKYITVESLKNKAVQICNKGKTRMILLPGSLRELLRRYCSAMKIRKGSIFIARTGRPLDRRSIWAQMKELCFAAGVKKSKVFPHNLRHLFARCYYEKEKDLVRLADFLGHSSIETTRRYTMLSTMEVCLKQLELGLMVGKETWGMRMDM</sequence>
<dbReference type="Gene3D" id="1.10.150.130">
    <property type="match status" value="1"/>
</dbReference>
<evidence type="ECO:0000313" key="7">
    <source>
        <dbReference type="Proteomes" id="UP000886804"/>
    </source>
</evidence>
<evidence type="ECO:0000256" key="3">
    <source>
        <dbReference type="PROSITE-ProRule" id="PRU01248"/>
    </source>
</evidence>
<evidence type="ECO:0000259" key="5">
    <source>
        <dbReference type="PROSITE" id="PS51900"/>
    </source>
</evidence>
<evidence type="ECO:0000256" key="2">
    <source>
        <dbReference type="ARBA" id="ARBA00023172"/>
    </source>
</evidence>
<dbReference type="Proteomes" id="UP000886804">
    <property type="component" value="Unassembled WGS sequence"/>
</dbReference>
<keyword evidence="1 3" id="KW-0238">DNA-binding</keyword>
<dbReference type="Gene3D" id="1.10.443.10">
    <property type="entry name" value="Intergrase catalytic core"/>
    <property type="match status" value="1"/>
</dbReference>
<accession>A0A9D2RKQ1</accession>
<dbReference type="GO" id="GO:0006310">
    <property type="term" value="P:DNA recombination"/>
    <property type="evidence" value="ECO:0007669"/>
    <property type="project" value="UniProtKB-KW"/>
</dbReference>
<evidence type="ECO:0000259" key="4">
    <source>
        <dbReference type="PROSITE" id="PS51898"/>
    </source>
</evidence>
<dbReference type="PROSITE" id="PS51900">
    <property type="entry name" value="CB"/>
    <property type="match status" value="1"/>
</dbReference>
<dbReference type="InterPro" id="IPR002104">
    <property type="entry name" value="Integrase_catalytic"/>
</dbReference>
<dbReference type="SUPFAM" id="SSF56349">
    <property type="entry name" value="DNA breaking-rejoining enzymes"/>
    <property type="match status" value="1"/>
</dbReference>
<dbReference type="AlphaFoldDB" id="A0A9D2RKQ1"/>
<dbReference type="InterPro" id="IPR044068">
    <property type="entry name" value="CB"/>
</dbReference>
<gene>
    <name evidence="6" type="ORF">H9716_04635</name>
</gene>
<proteinExistence type="predicted"/>
<dbReference type="InterPro" id="IPR050090">
    <property type="entry name" value="Tyrosine_recombinase_XerCD"/>
</dbReference>
<evidence type="ECO:0000313" key="6">
    <source>
        <dbReference type="EMBL" id="HJB07133.1"/>
    </source>
</evidence>
<comment type="caution">
    <text evidence="6">The sequence shown here is derived from an EMBL/GenBank/DDBJ whole genome shotgun (WGS) entry which is preliminary data.</text>
</comment>
<name>A0A9D2RKQ1_9FIRM</name>
<feature type="domain" description="Tyr recombinase" evidence="4">
    <location>
        <begin position="101"/>
        <end position="275"/>
    </location>
</feature>
<dbReference type="GO" id="GO:0003677">
    <property type="term" value="F:DNA binding"/>
    <property type="evidence" value="ECO:0007669"/>
    <property type="project" value="UniProtKB-UniRule"/>
</dbReference>
<feature type="domain" description="Core-binding (CB)" evidence="5">
    <location>
        <begin position="5"/>
        <end position="83"/>
    </location>
</feature>
<dbReference type="PANTHER" id="PTHR30349">
    <property type="entry name" value="PHAGE INTEGRASE-RELATED"/>
    <property type="match status" value="1"/>
</dbReference>
<dbReference type="GO" id="GO:0015074">
    <property type="term" value="P:DNA integration"/>
    <property type="evidence" value="ECO:0007669"/>
    <property type="project" value="InterPro"/>
</dbReference>
<reference evidence="6" key="2">
    <citation type="submission" date="2021-04" db="EMBL/GenBank/DDBJ databases">
        <authorList>
            <person name="Gilroy R."/>
        </authorList>
    </citation>
    <scope>NUCLEOTIDE SEQUENCE</scope>
    <source>
        <strain evidence="6">CHK188-4685</strain>
    </source>
</reference>
<dbReference type="EMBL" id="DWYS01000058">
    <property type="protein sequence ID" value="HJB07133.1"/>
    <property type="molecule type" value="Genomic_DNA"/>
</dbReference>
<dbReference type="InterPro" id="IPR010998">
    <property type="entry name" value="Integrase_recombinase_N"/>
</dbReference>
<dbReference type="InterPro" id="IPR013762">
    <property type="entry name" value="Integrase-like_cat_sf"/>
</dbReference>
<protein>
    <submittedName>
        <fullName evidence="6">Tyrosine-type recombinase/integrase</fullName>
    </submittedName>
</protein>
<dbReference type="PROSITE" id="PS51898">
    <property type="entry name" value="TYR_RECOMBINASE"/>
    <property type="match status" value="1"/>
</dbReference>
<dbReference type="InterPro" id="IPR011010">
    <property type="entry name" value="DNA_brk_join_enz"/>
</dbReference>